<feature type="transmembrane region" description="Helical" evidence="8">
    <location>
        <begin position="229"/>
        <end position="250"/>
    </location>
</feature>
<dbReference type="PANTHER" id="PTHR43829:SF9">
    <property type="entry name" value="AQUAPORIN-9"/>
    <property type="match status" value="1"/>
</dbReference>
<dbReference type="Pfam" id="PF00230">
    <property type="entry name" value="MIP"/>
    <property type="match status" value="1"/>
</dbReference>
<dbReference type="GO" id="GO:0015793">
    <property type="term" value="P:glycerol transmembrane transport"/>
    <property type="evidence" value="ECO:0000318"/>
    <property type="project" value="GO_Central"/>
</dbReference>
<feature type="transmembrane region" description="Helical" evidence="8">
    <location>
        <begin position="179"/>
        <end position="200"/>
    </location>
</feature>
<dbReference type="Proteomes" id="UP000241660">
    <property type="component" value="Chromosome"/>
</dbReference>
<dbReference type="PATRIC" id="fig|190304.8.peg.314"/>
<dbReference type="InterPro" id="IPR000425">
    <property type="entry name" value="MIP"/>
</dbReference>
<keyword evidence="11" id="KW-1185">Reference proteome</keyword>
<dbReference type="PRINTS" id="PR00783">
    <property type="entry name" value="MINTRINSICP"/>
</dbReference>
<dbReference type="STRING" id="190304.FN1838"/>
<dbReference type="PANTHER" id="PTHR43829">
    <property type="entry name" value="AQUAPORIN OR AQUAGLYCEROPORIN RELATED"/>
    <property type="match status" value="1"/>
</dbReference>
<dbReference type="FunCoup" id="Q8RI00">
    <property type="interactions" value="83"/>
</dbReference>
<name>Q8RI00_FUSNN</name>
<dbReference type="HOGENOM" id="CLU_020019_9_2_0"/>
<evidence type="ECO:0000256" key="8">
    <source>
        <dbReference type="SAM" id="Phobius"/>
    </source>
</evidence>
<evidence type="ECO:0000256" key="7">
    <source>
        <dbReference type="RuleBase" id="RU000477"/>
    </source>
</evidence>
<reference evidence="10" key="3">
    <citation type="submission" date="2018-03" db="EMBL/GenBank/DDBJ databases">
        <title>Complete Fusobacterium genomes using hybrid Minion sequencing.</title>
        <authorList>
            <person name="Slade D.J."/>
            <person name="Lahmers K."/>
        </authorList>
    </citation>
    <scope>NUCLEOTIDE SEQUENCE</scope>
    <source>
        <strain evidence="10">ATCC 25586</strain>
    </source>
</reference>
<reference evidence="9" key="1">
    <citation type="journal article" date="2002" name="J. Bacteriol.">
        <title>Genome sequence and analysis of the oral bacterium Fusobacterium nucleatum strain ATCC 25586.</title>
        <authorList>
            <person name="Kapatral V."/>
            <person name="Anderson I."/>
            <person name="Ivanova N."/>
            <person name="Reznik G."/>
            <person name="Los T."/>
            <person name="Lykidis A."/>
            <person name="Bhattacharyya A."/>
            <person name="Bartman A."/>
            <person name="Gardner W."/>
            <person name="Grechkin G."/>
            <person name="Zhu L."/>
            <person name="Vasieva O."/>
            <person name="Chu L."/>
            <person name="Kogan Y."/>
            <person name="Chaga O."/>
            <person name="Goltsman E."/>
            <person name="Bernal A."/>
            <person name="Larsen N."/>
            <person name="D'Souza M."/>
            <person name="Walunas T."/>
            <person name="Pusch G."/>
            <person name="Haselkorn R."/>
            <person name="Fonstein M."/>
            <person name="Kyrpides N."/>
            <person name="Overbeek R."/>
        </authorList>
    </citation>
    <scope>NUCLEOTIDE SEQUENCE [LARGE SCALE GENOMIC DNA]</scope>
    <source>
        <strain evidence="9">ATCC 25586</strain>
    </source>
</reference>
<feature type="transmembrane region" description="Helical" evidence="8">
    <location>
        <begin position="145"/>
        <end position="167"/>
    </location>
</feature>
<dbReference type="PaxDb" id="190304-FN1838"/>
<evidence type="ECO:0000313" key="10">
    <source>
        <dbReference type="EMBL" id="AVQ14635.1"/>
    </source>
</evidence>
<dbReference type="InParanoid" id="Q8RI00"/>
<dbReference type="InterPro" id="IPR022357">
    <property type="entry name" value="MIP_CS"/>
</dbReference>
<dbReference type="GO" id="GO:0005886">
    <property type="term" value="C:plasma membrane"/>
    <property type="evidence" value="ECO:0000318"/>
    <property type="project" value="GO_Central"/>
</dbReference>
<organism evidence="9">
    <name type="scientific">Fusobacterium nucleatum subsp. nucleatum (strain ATCC 25586 / DSM 15643 / BCRC 10681 / CIP 101130 / JCM 8532 / KCTC 2640 / LMG 13131 / VPI 4355)</name>
    <dbReference type="NCBI Taxonomy" id="190304"/>
    <lineage>
        <taxon>Bacteria</taxon>
        <taxon>Fusobacteriati</taxon>
        <taxon>Fusobacteriota</taxon>
        <taxon>Fusobacteriia</taxon>
        <taxon>Fusobacteriales</taxon>
        <taxon>Fusobacteriaceae</taxon>
        <taxon>Fusobacterium</taxon>
    </lineage>
</organism>
<evidence type="ECO:0000313" key="11">
    <source>
        <dbReference type="Proteomes" id="UP000241660"/>
    </source>
</evidence>
<evidence type="ECO:0000256" key="6">
    <source>
        <dbReference type="ARBA" id="ARBA00023136"/>
    </source>
</evidence>
<evidence type="ECO:0000256" key="1">
    <source>
        <dbReference type="ARBA" id="ARBA00004141"/>
    </source>
</evidence>
<dbReference type="EnsemblBacteria" id="AAL93937">
    <property type="protein sequence ID" value="AAL93937"/>
    <property type="gene ID" value="FN1838"/>
</dbReference>
<gene>
    <name evidence="9" type="ordered locus">FN1838</name>
    <name evidence="10" type="ORF">C7Y58_03645</name>
</gene>
<evidence type="ECO:0000256" key="5">
    <source>
        <dbReference type="ARBA" id="ARBA00022989"/>
    </source>
</evidence>
<keyword evidence="4 7" id="KW-0812">Transmembrane</keyword>
<dbReference type="Gene3D" id="1.20.1080.10">
    <property type="entry name" value="Glycerol uptake facilitator protein"/>
    <property type="match status" value="1"/>
</dbReference>
<proteinExistence type="inferred from homology"/>
<dbReference type="SUPFAM" id="SSF81338">
    <property type="entry name" value="Aquaporin-like"/>
    <property type="match status" value="1"/>
</dbReference>
<keyword evidence="6 8" id="KW-0472">Membrane</keyword>
<evidence type="ECO:0000256" key="4">
    <source>
        <dbReference type="ARBA" id="ARBA00022692"/>
    </source>
</evidence>
<accession>Q8RI00</accession>
<dbReference type="AlphaFoldDB" id="Q8RI00"/>
<keyword evidence="3 7" id="KW-0813">Transport</keyword>
<protein>
    <submittedName>
        <fullName evidence="10">Aquaporin family protein</fullName>
    </submittedName>
    <submittedName>
        <fullName evidence="9">Glycerol uptake facilitator protein</fullName>
    </submittedName>
</protein>
<feature type="transmembrane region" description="Helical" evidence="8">
    <location>
        <begin position="51"/>
        <end position="74"/>
    </location>
</feature>
<dbReference type="EMBL" id="CP028101">
    <property type="protein sequence ID" value="AVQ14635.1"/>
    <property type="molecule type" value="Genomic_DNA"/>
</dbReference>
<comment type="subcellular location">
    <subcellularLocation>
        <location evidence="1">Membrane</location>
        <topology evidence="1">Multi-pass membrane protein</topology>
    </subcellularLocation>
</comment>
<evidence type="ECO:0000256" key="3">
    <source>
        <dbReference type="ARBA" id="ARBA00022448"/>
    </source>
</evidence>
<dbReference type="BioCyc" id="FNUC190304:G1FZS-335-MONOMER"/>
<feature type="transmembrane region" description="Helical" evidence="8">
    <location>
        <begin position="95"/>
        <end position="118"/>
    </location>
</feature>
<keyword evidence="5 8" id="KW-1133">Transmembrane helix</keyword>
<feature type="transmembrane region" description="Helical" evidence="8">
    <location>
        <begin position="12"/>
        <end position="31"/>
    </location>
</feature>
<evidence type="ECO:0000313" key="9">
    <source>
        <dbReference type="EMBL" id="AAL93937.1"/>
    </source>
</evidence>
<dbReference type="GO" id="GO:0015254">
    <property type="term" value="F:glycerol channel activity"/>
    <property type="evidence" value="ECO:0000318"/>
    <property type="project" value="GO_Central"/>
</dbReference>
<dbReference type="PROSITE" id="PS00221">
    <property type="entry name" value="MIP"/>
    <property type="match status" value="1"/>
</dbReference>
<reference evidence="11" key="2">
    <citation type="journal article" date="2018" name="MSphere">
        <title>Fusobacterium Genomics Using MinION and Illumina Sequencing Enables Genome Completion and Correction.</title>
        <authorList>
            <person name="Todd S.M."/>
            <person name="Settlage R.E."/>
            <person name="Lahmers K.K."/>
            <person name="Slade D.J."/>
        </authorList>
    </citation>
    <scope>NUCLEOTIDE SEQUENCE [LARGE SCALE GENOMIC DNA]</scope>
    <source>
        <strain evidence="11">ATCC 25586</strain>
    </source>
</reference>
<evidence type="ECO:0000256" key="2">
    <source>
        <dbReference type="ARBA" id="ARBA00006175"/>
    </source>
</evidence>
<sequence length="254" mass="26879">MIYFLYKRRFYMSNMSLYIGEFVGTTLLLLLGNGVNMTCSLKHSYGKGGGWIVTTFGWGFAVMIPAYVTGWVSGAHMNPALTIALAVTGKFSWDLVFGYIIAQMLGGIFGATLAYLTYKAQMDAEPEPAVKLGVFSTGPSIDAPIWNIVTEIIGTALLLIGVLAIGYGEVGIQPGNGAFFVGLLIVIIGMATGGATGYAINPARDLGPRIAHAILPIKGKGDSNWKYSWIPVVGPIIGGILGAVIFDAFLSAVL</sequence>
<dbReference type="InterPro" id="IPR050363">
    <property type="entry name" value="MIP/Aquaporin"/>
</dbReference>
<dbReference type="NCBIfam" id="TIGR00861">
    <property type="entry name" value="MIP"/>
    <property type="match status" value="1"/>
</dbReference>
<dbReference type="eggNOG" id="COG0580">
    <property type="taxonomic scope" value="Bacteria"/>
</dbReference>
<comment type="similarity">
    <text evidence="2 7">Belongs to the MIP/aquaporin (TC 1.A.8) family.</text>
</comment>
<dbReference type="KEGG" id="fnu:FN1838"/>
<dbReference type="InterPro" id="IPR023271">
    <property type="entry name" value="Aquaporin-like"/>
</dbReference>
<dbReference type="EMBL" id="AE009951">
    <property type="protein sequence ID" value="AAL93937.1"/>
    <property type="molecule type" value="Genomic_DNA"/>
</dbReference>